<keyword evidence="6 11" id="KW-1133">Transmembrane helix</keyword>
<evidence type="ECO:0000256" key="7">
    <source>
        <dbReference type="ARBA" id="ARBA00023098"/>
    </source>
</evidence>
<dbReference type="InterPro" id="IPR050324">
    <property type="entry name" value="CDP-alcohol_PTase-I"/>
</dbReference>
<keyword evidence="5 11" id="KW-0812">Transmembrane</keyword>
<evidence type="ECO:0000256" key="3">
    <source>
        <dbReference type="ARBA" id="ARBA00010441"/>
    </source>
</evidence>
<dbReference type="InterPro" id="IPR004570">
    <property type="entry name" value="Phosphatidylglycerol_P_synth"/>
</dbReference>
<dbReference type="PIRSF" id="PIRSF000847">
    <property type="entry name" value="Phos_ph_gly_syn"/>
    <property type="match status" value="1"/>
</dbReference>
<feature type="transmembrane region" description="Helical" evidence="11">
    <location>
        <begin position="41"/>
        <end position="61"/>
    </location>
</feature>
<evidence type="ECO:0000256" key="2">
    <source>
        <dbReference type="ARBA" id="ARBA00005074"/>
    </source>
</evidence>
<dbReference type="GO" id="GO:0046474">
    <property type="term" value="P:glycerophospholipid biosynthetic process"/>
    <property type="evidence" value="ECO:0007669"/>
    <property type="project" value="TreeGrafter"/>
</dbReference>
<evidence type="ECO:0000256" key="6">
    <source>
        <dbReference type="ARBA" id="ARBA00022989"/>
    </source>
</evidence>
<dbReference type="GO" id="GO:0016020">
    <property type="term" value="C:membrane"/>
    <property type="evidence" value="ECO:0007669"/>
    <property type="project" value="UniProtKB-SubCell"/>
</dbReference>
<keyword evidence="12" id="KW-0808">Transferase</keyword>
<protein>
    <submittedName>
        <fullName evidence="12">CDP-diacylglycerol--glycerol-3-phosphate 3-phosphatidyltransferase</fullName>
    </submittedName>
</protein>
<dbReference type="EMBL" id="BLLB01000002">
    <property type="protein sequence ID" value="GFH03335.1"/>
    <property type="molecule type" value="Genomic_DNA"/>
</dbReference>
<comment type="pathway">
    <text evidence="2">Lipid metabolism; phospholipid metabolism.</text>
</comment>
<name>A0A7I9ZQR3_9MYCO</name>
<dbReference type="Pfam" id="PF01066">
    <property type="entry name" value="CDP-OH_P_transf"/>
    <property type="match status" value="1"/>
</dbReference>
<keyword evidence="4" id="KW-0444">Lipid biosynthesis</keyword>
<reference evidence="12 13" key="1">
    <citation type="journal article" date="2019" name="Emerg. Microbes Infect.">
        <title>Comprehensive subspecies identification of 175 nontuberculous mycobacteria species based on 7547 genomic profiles.</title>
        <authorList>
            <person name="Matsumoto Y."/>
            <person name="Kinjo T."/>
            <person name="Motooka D."/>
            <person name="Nabeya D."/>
            <person name="Jung N."/>
            <person name="Uechi K."/>
            <person name="Horii T."/>
            <person name="Iida T."/>
            <person name="Fujita J."/>
            <person name="Nakamura S."/>
        </authorList>
    </citation>
    <scope>NUCLEOTIDE SEQUENCE [LARGE SCALE GENOMIC DNA]</scope>
    <source>
        <strain evidence="12 13">JCM 30996</strain>
    </source>
</reference>
<comment type="similarity">
    <text evidence="3">Belongs to the CDP-alcohol phosphatidyltransferase class-I family.</text>
</comment>
<dbReference type="Gene3D" id="1.20.120.1760">
    <property type="match status" value="1"/>
</dbReference>
<keyword evidence="13" id="KW-1185">Reference proteome</keyword>
<keyword evidence="8 11" id="KW-0472">Membrane</keyword>
<evidence type="ECO:0000256" key="4">
    <source>
        <dbReference type="ARBA" id="ARBA00022516"/>
    </source>
</evidence>
<dbReference type="PANTHER" id="PTHR14269:SF62">
    <property type="entry name" value="CDP-DIACYLGLYCEROL--GLYCEROL-3-PHOSPHATE 3-PHOSPHATIDYLTRANSFERASE 1, CHLOROPLASTIC"/>
    <property type="match status" value="1"/>
</dbReference>
<evidence type="ECO:0000256" key="10">
    <source>
        <dbReference type="ARBA" id="ARBA00023264"/>
    </source>
</evidence>
<feature type="transmembrane region" description="Helical" evidence="11">
    <location>
        <begin position="94"/>
        <end position="118"/>
    </location>
</feature>
<dbReference type="InterPro" id="IPR000462">
    <property type="entry name" value="CDP-OH_P_trans"/>
</dbReference>
<feature type="transmembrane region" description="Helical" evidence="11">
    <location>
        <begin position="138"/>
        <end position="161"/>
    </location>
</feature>
<keyword evidence="7" id="KW-0443">Lipid metabolism</keyword>
<evidence type="ECO:0000256" key="5">
    <source>
        <dbReference type="ARBA" id="ARBA00022692"/>
    </source>
</evidence>
<comment type="caution">
    <text evidence="12">The sequence shown here is derived from an EMBL/GenBank/DDBJ whole genome shotgun (WGS) entry which is preliminary data.</text>
</comment>
<dbReference type="PANTHER" id="PTHR14269">
    <property type="entry name" value="CDP-DIACYLGLYCEROL--GLYCEROL-3-PHOSPHATE 3-PHOSPHATIDYLTRANSFERASE-RELATED"/>
    <property type="match status" value="1"/>
</dbReference>
<proteinExistence type="inferred from homology"/>
<keyword evidence="9" id="KW-0594">Phospholipid biosynthesis</keyword>
<feature type="transmembrane region" description="Helical" evidence="11">
    <location>
        <begin position="167"/>
        <end position="196"/>
    </location>
</feature>
<dbReference type="Proteomes" id="UP000465304">
    <property type="component" value="Unassembled WGS sequence"/>
</dbReference>
<sequence>MARAAGDSAGGDAATGDVLPQDRVLTVPNILSAIRLALVPVFLYLLLAADATGWAVAVLMFSGASDWADGKIARLVDNQSSRLGALLDPAVDRIYMVVVPIALAVAGVIPWWIVALLLGRDLVLAATLPLLRSRGLAALPVTYLGKAATFALMSGLPLVLLGQYDALWARVVLACGWGFLIWGMALYLWSGILYLIQVGMVMRTVPTRSVPTTTMPTGTSDP</sequence>
<dbReference type="RefSeq" id="WP_163890914.1">
    <property type="nucleotide sequence ID" value="NZ_BLLB01000002.1"/>
</dbReference>
<gene>
    <name evidence="12" type="ORF">MHIP_38180</name>
</gene>
<dbReference type="AlphaFoldDB" id="A0A7I9ZQR3"/>
<evidence type="ECO:0000256" key="11">
    <source>
        <dbReference type="SAM" id="Phobius"/>
    </source>
</evidence>
<evidence type="ECO:0000313" key="13">
    <source>
        <dbReference type="Proteomes" id="UP000465304"/>
    </source>
</evidence>
<dbReference type="InterPro" id="IPR043130">
    <property type="entry name" value="CDP-OH_PTrfase_TM_dom"/>
</dbReference>
<evidence type="ECO:0000313" key="12">
    <source>
        <dbReference type="EMBL" id="GFH03335.1"/>
    </source>
</evidence>
<organism evidence="12 13">
    <name type="scientific">Mycolicibacterium hippocampi</name>
    <dbReference type="NCBI Taxonomy" id="659824"/>
    <lineage>
        <taxon>Bacteria</taxon>
        <taxon>Bacillati</taxon>
        <taxon>Actinomycetota</taxon>
        <taxon>Actinomycetes</taxon>
        <taxon>Mycobacteriales</taxon>
        <taxon>Mycobacteriaceae</taxon>
        <taxon>Mycolicibacterium</taxon>
    </lineage>
</organism>
<evidence type="ECO:0000256" key="9">
    <source>
        <dbReference type="ARBA" id="ARBA00023209"/>
    </source>
</evidence>
<keyword evidence="10" id="KW-1208">Phospholipid metabolism</keyword>
<accession>A0A7I9ZQR3</accession>
<dbReference type="UniPathway" id="UPA00085"/>
<comment type="subcellular location">
    <subcellularLocation>
        <location evidence="1">Membrane</location>
        <topology evidence="1">Multi-pass membrane protein</topology>
    </subcellularLocation>
</comment>
<evidence type="ECO:0000256" key="8">
    <source>
        <dbReference type="ARBA" id="ARBA00023136"/>
    </source>
</evidence>
<dbReference type="GO" id="GO:0008444">
    <property type="term" value="F:CDP-diacylglycerol-glycerol-3-phosphate 3-phosphatidyltransferase activity"/>
    <property type="evidence" value="ECO:0007669"/>
    <property type="project" value="InterPro"/>
</dbReference>
<evidence type="ECO:0000256" key="1">
    <source>
        <dbReference type="ARBA" id="ARBA00004141"/>
    </source>
</evidence>